<evidence type="ECO:0000313" key="1">
    <source>
        <dbReference type="EMBL" id="KAA3484181.1"/>
    </source>
</evidence>
<evidence type="ECO:0000313" key="2">
    <source>
        <dbReference type="Proteomes" id="UP000325315"/>
    </source>
</evidence>
<keyword evidence="2" id="KW-1185">Reference proteome</keyword>
<dbReference type="Proteomes" id="UP000325315">
    <property type="component" value="Unassembled WGS sequence"/>
</dbReference>
<dbReference type="EMBL" id="SMMG02000002">
    <property type="protein sequence ID" value="KAA3484181.1"/>
    <property type="molecule type" value="Genomic_DNA"/>
</dbReference>
<organism evidence="1 2">
    <name type="scientific">Gossypium australe</name>
    <dbReference type="NCBI Taxonomy" id="47621"/>
    <lineage>
        <taxon>Eukaryota</taxon>
        <taxon>Viridiplantae</taxon>
        <taxon>Streptophyta</taxon>
        <taxon>Embryophyta</taxon>
        <taxon>Tracheophyta</taxon>
        <taxon>Spermatophyta</taxon>
        <taxon>Magnoliopsida</taxon>
        <taxon>eudicotyledons</taxon>
        <taxon>Gunneridae</taxon>
        <taxon>Pentapetalae</taxon>
        <taxon>rosids</taxon>
        <taxon>malvids</taxon>
        <taxon>Malvales</taxon>
        <taxon>Malvaceae</taxon>
        <taxon>Malvoideae</taxon>
        <taxon>Gossypium</taxon>
    </lineage>
</organism>
<name>A0A5B6WQL5_9ROSI</name>
<dbReference type="AlphaFoldDB" id="A0A5B6WQL5"/>
<reference evidence="1" key="1">
    <citation type="submission" date="2019-08" db="EMBL/GenBank/DDBJ databases">
        <authorList>
            <person name="Liu F."/>
        </authorList>
    </citation>
    <scope>NUCLEOTIDE SEQUENCE [LARGE SCALE GENOMIC DNA]</scope>
    <source>
        <strain evidence="1">PA1801</strain>
        <tissue evidence="1">Leaf</tissue>
    </source>
</reference>
<proteinExistence type="predicted"/>
<comment type="caution">
    <text evidence="1">The sequence shown here is derived from an EMBL/GenBank/DDBJ whole genome shotgun (WGS) entry which is preliminary data.</text>
</comment>
<gene>
    <name evidence="1" type="ORF">EPI10_006282</name>
</gene>
<protein>
    <submittedName>
        <fullName evidence="1">Uncharacterized protein</fullName>
    </submittedName>
</protein>
<sequence length="112" mass="12973">MLFRLINALLLYGFDEPDDIQVDPSKISIIVNWKAPKNVQRKEYVVYSDASLRGLAYASRQLKPHKRTYLTQSRIGRDCIHLEDLGTLSVPREMSCLYQLSKPEIFNDSKKN</sequence>
<accession>A0A5B6WQL5</accession>